<dbReference type="EMBL" id="CP144059">
    <property type="protein sequence ID" value="WWD20753.1"/>
    <property type="molecule type" value="Genomic_DNA"/>
</dbReference>
<dbReference type="CDD" id="cd18186">
    <property type="entry name" value="BTB_POZ_ZBTB_KLHL-like"/>
    <property type="match status" value="1"/>
</dbReference>
<reference evidence="2" key="1">
    <citation type="submission" date="2017-08" db="EMBL/GenBank/DDBJ databases">
        <authorList>
            <person name="Cuomo C."/>
            <person name="Billmyre B."/>
            <person name="Heitman J."/>
        </authorList>
    </citation>
    <scope>NUCLEOTIDE SEQUENCE</scope>
    <source>
        <strain evidence="2">CBS 12478</strain>
    </source>
</reference>
<dbReference type="KEGG" id="ksn:43587373"/>
<protein>
    <recommendedName>
        <fullName evidence="1">BTB domain-containing protein</fullName>
    </recommendedName>
</protein>
<sequence length="472" mass="52999">MPIRKAVTATVIEGGVQKRRKGNETKDLITEINKPYQFPDSDVVLICSDGLKFKVHSHYLKSSSTVFASMMEIGDDKQSHDISLTDKNIEHSSILVLYLHLAYGNDLDFTKENRQPSNNDKRCHLLISFLLKYDAKTPMQTLKYALRLCMMQDCLSPLTIFLVGSKVDDIELCVESIKQTPSWGWTAKKDATEDETQQNSITLTKGLWGGQSFDMTTVSLKTMKAIPTVYLCALLRASHEAVKATRNEQDWEKIATKFGEIMKDHKKSKQGDKAASVGNTVLQSTLERGGDTAIVSEIAFPDPDIETSDVPRFFLDLVYCNEVRIKTGDVITGEARKDNDQFRNGVARVLTKYKADPASQTFRYGIKLWLRDQCFTPNEVFITGTLLSSTDLCATAIRHGERWSWELTDVDDADGIHAAAHQASLLDVSASPLWALLRASRVNDILVLRGTDCNNIADKFEQLIRYIQNENN</sequence>
<evidence type="ECO:0000313" key="3">
    <source>
        <dbReference type="Proteomes" id="UP000322225"/>
    </source>
</evidence>
<dbReference type="InterPro" id="IPR000210">
    <property type="entry name" value="BTB/POZ_dom"/>
</dbReference>
<dbReference type="InterPro" id="IPR011333">
    <property type="entry name" value="SKP1/BTB/POZ_sf"/>
</dbReference>
<evidence type="ECO:0000259" key="1">
    <source>
        <dbReference type="PROSITE" id="PS50097"/>
    </source>
</evidence>
<keyword evidence="3" id="KW-1185">Reference proteome</keyword>
<organism evidence="2 3">
    <name type="scientific">Kwoniella shandongensis</name>
    <dbReference type="NCBI Taxonomy" id="1734106"/>
    <lineage>
        <taxon>Eukaryota</taxon>
        <taxon>Fungi</taxon>
        <taxon>Dikarya</taxon>
        <taxon>Basidiomycota</taxon>
        <taxon>Agaricomycotina</taxon>
        <taxon>Tremellomycetes</taxon>
        <taxon>Tremellales</taxon>
        <taxon>Cryptococcaceae</taxon>
        <taxon>Kwoniella</taxon>
    </lineage>
</organism>
<dbReference type="AlphaFoldDB" id="A0AAJ8MYU0"/>
<dbReference type="PROSITE" id="PS50097">
    <property type="entry name" value="BTB"/>
    <property type="match status" value="1"/>
</dbReference>
<name>A0AAJ8MYU0_9TREE</name>
<dbReference type="Gene3D" id="3.30.710.10">
    <property type="entry name" value="Potassium Channel Kv1.1, Chain A"/>
    <property type="match status" value="1"/>
</dbReference>
<dbReference type="SUPFAM" id="SSF54695">
    <property type="entry name" value="POZ domain"/>
    <property type="match status" value="1"/>
</dbReference>
<dbReference type="Proteomes" id="UP000322225">
    <property type="component" value="Chromosome 9"/>
</dbReference>
<reference evidence="2" key="2">
    <citation type="submission" date="2024-01" db="EMBL/GenBank/DDBJ databases">
        <title>Comparative genomics of Cryptococcus and Kwoniella reveals pathogenesis evolution and contrasting modes of karyotype evolution via chromosome fusion or intercentromeric recombination.</title>
        <authorList>
            <person name="Coelho M.A."/>
            <person name="David-Palma M."/>
            <person name="Shea T."/>
            <person name="Bowers K."/>
            <person name="McGinley-Smith S."/>
            <person name="Mohammad A.W."/>
            <person name="Gnirke A."/>
            <person name="Yurkov A.M."/>
            <person name="Nowrousian M."/>
            <person name="Sun S."/>
            <person name="Cuomo C.A."/>
            <person name="Heitman J."/>
        </authorList>
    </citation>
    <scope>NUCLEOTIDE SEQUENCE</scope>
    <source>
        <strain evidence="2">CBS 12478</strain>
    </source>
</reference>
<gene>
    <name evidence="2" type="ORF">CI109_105230</name>
</gene>
<proteinExistence type="predicted"/>
<dbReference type="RefSeq" id="XP_065823690.1">
    <property type="nucleotide sequence ID" value="XM_065967618.1"/>
</dbReference>
<feature type="domain" description="BTB" evidence="1">
    <location>
        <begin position="41"/>
        <end position="111"/>
    </location>
</feature>
<dbReference type="Pfam" id="PF00651">
    <property type="entry name" value="BTB"/>
    <property type="match status" value="1"/>
</dbReference>
<evidence type="ECO:0000313" key="2">
    <source>
        <dbReference type="EMBL" id="WWD20753.1"/>
    </source>
</evidence>
<dbReference type="GeneID" id="43587373"/>
<accession>A0AAJ8MYU0</accession>